<proteinExistence type="predicted"/>
<dbReference type="Proteomes" id="UP001058124">
    <property type="component" value="Unassembled WGS sequence"/>
</dbReference>
<sequence>MDSEDLFRIAIIIGCLVLAARGTRFHVRYFLIAIAAIAGLTLFIDFFGLA</sequence>
<feature type="transmembrane region" description="Helical" evidence="1">
    <location>
        <begin position="6"/>
        <end position="22"/>
    </location>
</feature>
<comment type="caution">
    <text evidence="2">The sequence shown here is derived from an EMBL/GenBank/DDBJ whole genome shotgun (WGS) entry which is preliminary data.</text>
</comment>
<dbReference type="RefSeq" id="WP_154656325.1">
    <property type="nucleotide sequence ID" value="NZ_BRLH01000001.1"/>
</dbReference>
<keyword evidence="1" id="KW-1133">Transmembrane helix</keyword>
<name>A0AAV5MX97_9GAMM</name>
<dbReference type="AlphaFoldDB" id="A0AAV5MX97"/>
<reference evidence="2" key="1">
    <citation type="submission" date="2022-06" db="EMBL/GenBank/DDBJ databases">
        <title>Draft genome sequences of Leminorella grimontii str. JCM5902.</title>
        <authorList>
            <person name="Wakabayashi Y."/>
            <person name="Kojima K."/>
        </authorList>
    </citation>
    <scope>NUCLEOTIDE SEQUENCE</scope>
    <source>
        <strain evidence="2">JCM 5902</strain>
    </source>
</reference>
<keyword evidence="1" id="KW-0812">Transmembrane</keyword>
<protein>
    <submittedName>
        <fullName evidence="2">Uncharacterized protein</fullName>
    </submittedName>
</protein>
<keyword evidence="1" id="KW-0472">Membrane</keyword>
<organism evidence="2 3">
    <name type="scientific">Leminorella grimontii</name>
    <dbReference type="NCBI Taxonomy" id="82981"/>
    <lineage>
        <taxon>Bacteria</taxon>
        <taxon>Pseudomonadati</taxon>
        <taxon>Pseudomonadota</taxon>
        <taxon>Gammaproteobacteria</taxon>
        <taxon>Enterobacterales</taxon>
        <taxon>Budviciaceae</taxon>
        <taxon>Leminorella</taxon>
    </lineage>
</organism>
<evidence type="ECO:0000256" key="1">
    <source>
        <dbReference type="SAM" id="Phobius"/>
    </source>
</evidence>
<dbReference type="EMBL" id="BRLH01000001">
    <property type="protein sequence ID" value="GKX54465.1"/>
    <property type="molecule type" value="Genomic_DNA"/>
</dbReference>
<gene>
    <name evidence="2" type="ORF">SOASR030_05770</name>
</gene>
<evidence type="ECO:0000313" key="3">
    <source>
        <dbReference type="Proteomes" id="UP001058124"/>
    </source>
</evidence>
<accession>A0AAV5MX97</accession>
<keyword evidence="3" id="KW-1185">Reference proteome</keyword>
<evidence type="ECO:0000313" key="2">
    <source>
        <dbReference type="EMBL" id="GKX54465.1"/>
    </source>
</evidence>
<feature type="transmembrane region" description="Helical" evidence="1">
    <location>
        <begin position="29"/>
        <end position="49"/>
    </location>
</feature>